<dbReference type="PANTHER" id="PTHR35007:SF2">
    <property type="entry name" value="PILUS ASSEMBLE PROTEIN"/>
    <property type="match status" value="1"/>
</dbReference>
<keyword evidence="3 6" id="KW-0812">Transmembrane</keyword>
<keyword evidence="9" id="KW-1185">Reference proteome</keyword>
<comment type="subcellular location">
    <subcellularLocation>
        <location evidence="1">Cell membrane</location>
        <topology evidence="1">Multi-pass membrane protein</topology>
    </subcellularLocation>
</comment>
<evidence type="ECO:0000259" key="7">
    <source>
        <dbReference type="Pfam" id="PF00482"/>
    </source>
</evidence>
<accession>A0A1T4Z3M5</accession>
<dbReference type="InterPro" id="IPR018076">
    <property type="entry name" value="T2SS_GspF_dom"/>
</dbReference>
<feature type="transmembrane region" description="Helical" evidence="6">
    <location>
        <begin position="92"/>
        <end position="110"/>
    </location>
</feature>
<proteinExistence type="predicted"/>
<dbReference type="AlphaFoldDB" id="A0A1T4Z3M5"/>
<dbReference type="RefSeq" id="WP_078700216.1">
    <property type="nucleotide sequence ID" value="NZ_LT796768.1"/>
</dbReference>
<keyword evidence="4 6" id="KW-1133">Transmembrane helix</keyword>
<evidence type="ECO:0000313" key="8">
    <source>
        <dbReference type="EMBL" id="SKB08556.1"/>
    </source>
</evidence>
<dbReference type="Proteomes" id="UP000191040">
    <property type="component" value="Chromosome I"/>
</dbReference>
<gene>
    <name evidence="8" type="ORF">SAMN06295964_2220</name>
</gene>
<feature type="transmembrane region" description="Helical" evidence="6">
    <location>
        <begin position="116"/>
        <end position="137"/>
    </location>
</feature>
<reference evidence="9" key="1">
    <citation type="submission" date="2017-02" db="EMBL/GenBank/DDBJ databases">
        <authorList>
            <person name="Varghese N."/>
            <person name="Submissions S."/>
        </authorList>
    </citation>
    <scope>NUCLEOTIDE SEQUENCE [LARGE SCALE GENOMIC DNA]</scope>
    <source>
        <strain evidence="9">9H-4</strain>
    </source>
</reference>
<dbReference type="PANTHER" id="PTHR35007">
    <property type="entry name" value="INTEGRAL MEMBRANE PROTEIN-RELATED"/>
    <property type="match status" value="1"/>
</dbReference>
<feature type="transmembrane region" description="Helical" evidence="6">
    <location>
        <begin position="6"/>
        <end position="24"/>
    </location>
</feature>
<name>A0A1T4Z3M5_9ACTN</name>
<sequence>MLLIGIVAIFASLFLLFKALGIFGKHESAAAARLRELTESEVVVAGSAKDLHSGTAKGGLGYRLTPRGIVAKAERNYMLAGRPDGSSVAKILMQKVVFGAFGVGVGIMIFTGQGGLLGWMLLFGAPLLGYFAPDIILNGKAVRRQEEIQYALPDLLDQITISIESGTSFENALARTGQTGKGPLADEIVRTVQDISLGLPRREAYESLVARTDVDELRKFVRSILQGEEFGVPVSDIVREQANEMRVGRRLRAEGVANQIPVKMLLPLMGTILPVLFIIVIGPAIIAAMAQFKGA</sequence>
<evidence type="ECO:0000256" key="6">
    <source>
        <dbReference type="SAM" id="Phobius"/>
    </source>
</evidence>
<keyword evidence="5 6" id="KW-0472">Membrane</keyword>
<dbReference type="EMBL" id="LT796768">
    <property type="protein sequence ID" value="SKB08556.1"/>
    <property type="molecule type" value="Genomic_DNA"/>
</dbReference>
<dbReference type="GO" id="GO:0005886">
    <property type="term" value="C:plasma membrane"/>
    <property type="evidence" value="ECO:0007669"/>
    <property type="project" value="UniProtKB-SubCell"/>
</dbReference>
<evidence type="ECO:0000313" key="9">
    <source>
        <dbReference type="Proteomes" id="UP000191040"/>
    </source>
</evidence>
<feature type="transmembrane region" description="Helical" evidence="6">
    <location>
        <begin position="272"/>
        <end position="292"/>
    </location>
</feature>
<feature type="domain" description="Type II secretion system protein GspF" evidence="7">
    <location>
        <begin position="156"/>
        <end position="281"/>
    </location>
</feature>
<evidence type="ECO:0000256" key="2">
    <source>
        <dbReference type="ARBA" id="ARBA00022475"/>
    </source>
</evidence>
<organism evidence="8 9">
    <name type="scientific">Aeromicrobium choanae</name>
    <dbReference type="NCBI Taxonomy" id="1736691"/>
    <lineage>
        <taxon>Bacteria</taxon>
        <taxon>Bacillati</taxon>
        <taxon>Actinomycetota</taxon>
        <taxon>Actinomycetes</taxon>
        <taxon>Propionibacteriales</taxon>
        <taxon>Nocardioidaceae</taxon>
        <taxon>Aeromicrobium</taxon>
    </lineage>
</organism>
<dbReference type="Pfam" id="PF00482">
    <property type="entry name" value="T2SSF"/>
    <property type="match status" value="1"/>
</dbReference>
<evidence type="ECO:0000256" key="4">
    <source>
        <dbReference type="ARBA" id="ARBA00022989"/>
    </source>
</evidence>
<protein>
    <submittedName>
        <fullName evidence="8">Tight adherence protein C</fullName>
    </submittedName>
</protein>
<evidence type="ECO:0000256" key="3">
    <source>
        <dbReference type="ARBA" id="ARBA00022692"/>
    </source>
</evidence>
<keyword evidence="2" id="KW-1003">Cell membrane</keyword>
<dbReference type="STRING" id="1736691.SAMN06295964_2220"/>
<evidence type="ECO:0000256" key="1">
    <source>
        <dbReference type="ARBA" id="ARBA00004651"/>
    </source>
</evidence>
<dbReference type="OrthoDB" id="9810662at2"/>
<evidence type="ECO:0000256" key="5">
    <source>
        <dbReference type="ARBA" id="ARBA00023136"/>
    </source>
</evidence>